<dbReference type="PROSITE" id="PS50011">
    <property type="entry name" value="PROTEIN_KINASE_DOM"/>
    <property type="match status" value="1"/>
</dbReference>
<evidence type="ECO:0000256" key="1">
    <source>
        <dbReference type="SAM" id="Coils"/>
    </source>
</evidence>
<evidence type="ECO:0000313" key="3">
    <source>
        <dbReference type="EMBL" id="CAG5091633.1"/>
    </source>
</evidence>
<keyword evidence="4" id="KW-1185">Reference proteome</keyword>
<dbReference type="Proteomes" id="UP001158576">
    <property type="component" value="Chromosome PAR"/>
</dbReference>
<keyword evidence="1" id="KW-0175">Coiled coil</keyword>
<dbReference type="EMBL" id="OU015568">
    <property type="protein sequence ID" value="CAG5091633.1"/>
    <property type="molecule type" value="Genomic_DNA"/>
</dbReference>
<feature type="coiled-coil region" evidence="1">
    <location>
        <begin position="127"/>
        <end position="196"/>
    </location>
</feature>
<organism evidence="3 4">
    <name type="scientific">Oikopleura dioica</name>
    <name type="common">Tunicate</name>
    <dbReference type="NCBI Taxonomy" id="34765"/>
    <lineage>
        <taxon>Eukaryota</taxon>
        <taxon>Metazoa</taxon>
        <taxon>Chordata</taxon>
        <taxon>Tunicata</taxon>
        <taxon>Appendicularia</taxon>
        <taxon>Copelata</taxon>
        <taxon>Oikopleuridae</taxon>
        <taxon>Oikopleura</taxon>
    </lineage>
</organism>
<dbReference type="Gene3D" id="1.10.510.10">
    <property type="entry name" value="Transferase(Phosphotransferase) domain 1"/>
    <property type="match status" value="1"/>
</dbReference>
<accession>A0ABN7SBD8</accession>
<evidence type="ECO:0000259" key="2">
    <source>
        <dbReference type="PROSITE" id="PS50011"/>
    </source>
</evidence>
<proteinExistence type="predicted"/>
<feature type="domain" description="Protein kinase" evidence="2">
    <location>
        <begin position="1"/>
        <end position="99"/>
    </location>
</feature>
<dbReference type="InterPro" id="IPR011009">
    <property type="entry name" value="Kinase-like_dom_sf"/>
</dbReference>
<dbReference type="InterPro" id="IPR000719">
    <property type="entry name" value="Prot_kinase_dom"/>
</dbReference>
<protein>
    <submittedName>
        <fullName evidence="3">Oidioi.mRNA.OKI2018_I69.PAR.g13173.t1.cds</fullName>
    </submittedName>
</protein>
<evidence type="ECO:0000313" key="4">
    <source>
        <dbReference type="Proteomes" id="UP001158576"/>
    </source>
</evidence>
<name>A0ABN7SBD8_OIKDI</name>
<reference evidence="3 4" key="1">
    <citation type="submission" date="2021-04" db="EMBL/GenBank/DDBJ databases">
        <authorList>
            <person name="Bliznina A."/>
        </authorList>
    </citation>
    <scope>NUCLEOTIDE SEQUENCE [LARGE SCALE GENOMIC DNA]</scope>
</reference>
<gene>
    <name evidence="3" type="ORF">OKIOD_LOCUS4731</name>
</gene>
<dbReference type="SUPFAM" id="SSF56112">
    <property type="entry name" value="Protein kinase-like (PK-like)"/>
    <property type="match status" value="1"/>
</dbReference>
<sequence>MHNKEEDAKKSPRLDVWGFALILQEVLTLEHPFGRVDGRPALTGEILANIQTGKRTSLFEIFGETDEVEMFEVLLEKCTKVDRTERPRNAIELRNEAFFLEFLKRIENGEQASNIVPSPFPNENDEVERFKEEMRQKDRTIQELRNRLANFDEIKEENQKKAAIINQLQDRLNTFNEIMEDRLNEEKKQKEEALAAQNRFASAQEFEVAENGWNLKFRGGRQGYGGDGWHRLVIWSKDGGVRFKAVVQEIDYENGELLSRGEVTSEPDGQKQKIKSKYGDYRHGCFVRYNITLRFKLFSSFDLF</sequence>